<dbReference type="PANTHER" id="PTHR32305">
    <property type="match status" value="1"/>
</dbReference>
<evidence type="ECO:0000313" key="6">
    <source>
        <dbReference type="Proteomes" id="UP000515838"/>
    </source>
</evidence>
<dbReference type="PANTHER" id="PTHR32305:SF15">
    <property type="entry name" value="PROTEIN RHSA-RELATED"/>
    <property type="match status" value="1"/>
</dbReference>
<feature type="domain" description="Teneurin-like YD-shell" evidence="4">
    <location>
        <begin position="972"/>
        <end position="1258"/>
    </location>
</feature>
<evidence type="ECO:0000259" key="4">
    <source>
        <dbReference type="Pfam" id="PF25023"/>
    </source>
</evidence>
<reference evidence="5 6" key="1">
    <citation type="submission" date="2020-08" db="EMBL/GenBank/DDBJ databases">
        <title>Streptomycin Non-resistant strain, P. mexicana.</title>
        <authorList>
            <person name="Ganesh-Kumar S."/>
            <person name="Zhe T."/>
            <person name="Yu Z."/>
            <person name="Min Y."/>
        </authorList>
    </citation>
    <scope>NUCLEOTIDE SEQUENCE [LARGE SCALE GENOMIC DNA]</scope>
    <source>
        <strain evidence="5 6">GTZY2</strain>
    </source>
</reference>
<dbReference type="Pfam" id="PF05593">
    <property type="entry name" value="RHS_repeat"/>
    <property type="match status" value="1"/>
</dbReference>
<feature type="domain" description="Teneurin-like YD-shell" evidence="4">
    <location>
        <begin position="718"/>
        <end position="839"/>
    </location>
</feature>
<dbReference type="EMBL" id="CP060731">
    <property type="protein sequence ID" value="QNN77211.1"/>
    <property type="molecule type" value="Genomic_DNA"/>
</dbReference>
<dbReference type="InterPro" id="IPR031325">
    <property type="entry name" value="RHS_repeat"/>
</dbReference>
<dbReference type="InterPro" id="IPR050708">
    <property type="entry name" value="T6SS_VgrG/RHS"/>
</dbReference>
<dbReference type="InterPro" id="IPR045351">
    <property type="entry name" value="DUF6531"/>
</dbReference>
<dbReference type="InterPro" id="IPR006530">
    <property type="entry name" value="YD"/>
</dbReference>
<proteinExistence type="predicted"/>
<dbReference type="Gene3D" id="2.180.10.10">
    <property type="entry name" value="RHS repeat-associated core"/>
    <property type="match status" value="3"/>
</dbReference>
<protein>
    <submittedName>
        <fullName evidence="5">RHS repeat protein</fullName>
    </submittedName>
</protein>
<feature type="region of interest" description="Disordered" evidence="2">
    <location>
        <begin position="1380"/>
        <end position="1399"/>
    </location>
</feature>
<name>A0A7G9TAT6_PSEMX</name>
<gene>
    <name evidence="5" type="ORF">IAE60_14975</name>
</gene>
<sequence>MSAGNAFAGATEHCRDVSTSVGEVMKSAESFKERICWTIYTDDERESDGRRDLRDRARNTSDQSKDPSNPDGMCKGNPIVPATGNKLEVEKDFSSAGDMPLSLTRTYNHYWTGAGLFGKHWISNFDYKLTFGTVALNACYPRPGGGACSLGTNTTIYAWRPDGRTIKFKRNATTGVFEETKPTPLARIEVQSNGKFHLYNEDGGFEVYSSAGYIESTSYYGVGWAYSYTGGTYPLRVTHTSGKYVEFTWTSGQLTAVRDPAGNYYGFAYVANKFGAGLHRLASSAKPGTPAQTTTYHYEIADQTALTGKSINGARYSRFTYDEYGYATSTEHNGLEKYTFQYFPGQTHRLTVKETNPLGKQTTYTFRNGRLVSTEGHASSYCAASQALVEYDANGYPSMVSDFNGNNTAYVYSPAGQLTQKIEAYGTPLARTTNYEWWGPGKLMRETIVGSKSTTYYYGGHGRIAQIDVKNLSGYGVANQVHSTTFQYSFHAPTAGGVIGLGVLAMEKVDFPLAGSSDAVTRNFDSSGNLVSESNSAGHQVIYSGHNGLGLPGRVTGVNGDVTDYIYDPRGRITKVRTYPNGATPADTTYVYAGNGTIASITAADSVTKSFQYDNALRLTMQYFGVAADLDNGIPVEAKSYGYNSASDVISTKNSLWSGNWETVYAGCMVGDSSTPEELCREPIYETRWLDTSEYALAAYIDYDELSRPRASRGNYGFNTRYTYDLNGNIKTVKDSQGRVTTLNYDALDRVIASTDPLNKTTYFEYDAGDHVIKVTDPRGKITTYAYDGFGQLWAQSSPDTGTTTYIHNAYGQLGQMTRNDGSVISYNYDGLGRPTWYGNAGEGRGFGYDWCTNGKGRLCNVEANGSTVHYAYQPDGRISIRRELTTAFGVQSDYWTYYYYDVYGRLNSLTYPNGVAVGYGYAGGKMLTMTVNIGGNVSLVVSGTKYMPFGAPVETTYGNGLKRNRPRDLDGRLTISAVLNGAAPIQSLSYAYDADNQIRQLTNAVSSGLSQTYGYDANFRLTGVTSGSGNQSFSYDANGNRTSASGATFGAGTYSIESGSNRLSLLTGTSPSRPVEYQYDLLGNLTWTHDHGRYIASYGYGTYLNMTSASHFNGSTTESIGYGYNALDERVWKSAPSHGYYRYVYGPGSRLMSEHKDNGDVWTNYLWFGGELVGITRGSQLYWVHGDHLGRPEIVTNGAKAVVWRASNYAFDRAVTLDSIGGLNIGFPGQYYDQETGLWYNVNRYYDARLGRYTQSDPIGLAGGLNTYAYVGGDSVNLTDPLGLESPNVLRNGPPHARLPPGTPCEKEAAFDFVMNLTSVGAYLQVGLDAAGLNINPFEGDSYVETGDYGIDSATAATGYAIDGIADRYERRADNNLRRASDVSNHYSQRNGQANRARANGVRAGGLRVLTKFLGPIGAGLEYRDAYQKCQCKR</sequence>
<feature type="compositionally biased region" description="Basic and acidic residues" evidence="2">
    <location>
        <begin position="47"/>
        <end position="65"/>
    </location>
</feature>
<dbReference type="InterPro" id="IPR022385">
    <property type="entry name" value="Rhs_assc_core"/>
</dbReference>
<evidence type="ECO:0000256" key="1">
    <source>
        <dbReference type="ARBA" id="ARBA00022737"/>
    </source>
</evidence>
<organism evidence="5 6">
    <name type="scientific">Pseudoxanthomonas mexicana</name>
    <dbReference type="NCBI Taxonomy" id="128785"/>
    <lineage>
        <taxon>Bacteria</taxon>
        <taxon>Pseudomonadati</taxon>
        <taxon>Pseudomonadota</taxon>
        <taxon>Gammaproteobacteria</taxon>
        <taxon>Lysobacterales</taxon>
        <taxon>Lysobacteraceae</taxon>
        <taxon>Pseudoxanthomonas</taxon>
    </lineage>
</organism>
<feature type="domain" description="DUF6531" evidence="3">
    <location>
        <begin position="76"/>
        <end position="168"/>
    </location>
</feature>
<feature type="region of interest" description="Disordered" evidence="2">
    <location>
        <begin position="45"/>
        <end position="81"/>
    </location>
</feature>
<dbReference type="RefSeq" id="WP_187572859.1">
    <property type="nucleotide sequence ID" value="NZ_CP060731.1"/>
</dbReference>
<evidence type="ECO:0000313" key="5">
    <source>
        <dbReference type="EMBL" id="QNN77211.1"/>
    </source>
</evidence>
<dbReference type="Proteomes" id="UP000515838">
    <property type="component" value="Chromosome"/>
</dbReference>
<keyword evidence="1" id="KW-0677">Repeat</keyword>
<dbReference type="Pfam" id="PF25023">
    <property type="entry name" value="TEN_YD-shell"/>
    <property type="match status" value="2"/>
</dbReference>
<dbReference type="NCBIfam" id="TIGR03696">
    <property type="entry name" value="Rhs_assc_core"/>
    <property type="match status" value="1"/>
</dbReference>
<accession>A0A7G9TAT6</accession>
<dbReference type="NCBIfam" id="TIGR01643">
    <property type="entry name" value="YD_repeat_2x"/>
    <property type="match status" value="3"/>
</dbReference>
<dbReference type="InterPro" id="IPR056823">
    <property type="entry name" value="TEN-like_YD-shell"/>
</dbReference>
<feature type="compositionally biased region" description="Low complexity" evidence="2">
    <location>
        <begin position="1390"/>
        <end position="1399"/>
    </location>
</feature>
<evidence type="ECO:0000259" key="3">
    <source>
        <dbReference type="Pfam" id="PF20148"/>
    </source>
</evidence>
<dbReference type="GeneID" id="81472288"/>
<dbReference type="Pfam" id="PF20148">
    <property type="entry name" value="DUF6531"/>
    <property type="match status" value="1"/>
</dbReference>
<dbReference type="PRINTS" id="PR00394">
    <property type="entry name" value="RHSPROTEIN"/>
</dbReference>
<evidence type="ECO:0000256" key="2">
    <source>
        <dbReference type="SAM" id="MobiDB-lite"/>
    </source>
</evidence>